<proteinExistence type="predicted"/>
<sequence length="170" mass="18938">MINVRSLVFGCGGLSTALESVGTSPSVGGESGWDFVADVAPRAVRAHLLPELCEEAGRGSVFTVLDVAPRFDAVGVTRSPRRNVGSRRGLVRWIRDFERNPRSPHLPDLVKLVHRTWRSPVDPAEVVLVRGFVRCLNLACESHRFRLLHRPRIRIEARASRVRALPYVLS</sequence>
<organism evidence="1">
    <name type="scientific">Ananas comosus var. bracteatus</name>
    <name type="common">red pineapple</name>
    <dbReference type="NCBI Taxonomy" id="296719"/>
    <lineage>
        <taxon>Eukaryota</taxon>
        <taxon>Viridiplantae</taxon>
        <taxon>Streptophyta</taxon>
        <taxon>Embryophyta</taxon>
        <taxon>Tracheophyta</taxon>
        <taxon>Spermatophyta</taxon>
        <taxon>Magnoliopsida</taxon>
        <taxon>Liliopsida</taxon>
        <taxon>Poales</taxon>
        <taxon>Bromeliaceae</taxon>
        <taxon>Bromelioideae</taxon>
        <taxon>Ananas</taxon>
    </lineage>
</organism>
<evidence type="ECO:0000313" key="1">
    <source>
        <dbReference type="EMBL" id="CAD1818776.1"/>
    </source>
</evidence>
<protein>
    <submittedName>
        <fullName evidence="1">Uncharacterized protein</fullName>
    </submittedName>
</protein>
<gene>
    <name evidence="1" type="ORF">CB5_LOCUS1987</name>
</gene>
<reference evidence="1" key="1">
    <citation type="submission" date="2020-07" db="EMBL/GenBank/DDBJ databases">
        <authorList>
            <person name="Lin J."/>
        </authorList>
    </citation>
    <scope>NUCLEOTIDE SEQUENCE</scope>
</reference>
<name>A0A6V7NKD7_ANACO</name>
<dbReference type="EMBL" id="LR862139">
    <property type="protein sequence ID" value="CAD1818776.1"/>
    <property type="molecule type" value="Genomic_DNA"/>
</dbReference>
<dbReference type="AlphaFoldDB" id="A0A6V7NKD7"/>
<accession>A0A6V7NKD7</accession>